<dbReference type="InterPro" id="IPR007219">
    <property type="entry name" value="XnlR_reg_dom"/>
</dbReference>
<name>A0ABQ0M1N3_MYCCL</name>
<dbReference type="SMART" id="SM00906">
    <property type="entry name" value="Fungal_trans"/>
    <property type="match status" value="1"/>
</dbReference>
<evidence type="ECO:0000256" key="1">
    <source>
        <dbReference type="ARBA" id="ARBA00004123"/>
    </source>
</evidence>
<protein>
    <recommendedName>
        <fullName evidence="3">Xylanolytic transcriptional activator regulatory domain-containing protein</fullName>
    </recommendedName>
</protein>
<comment type="subcellular location">
    <subcellularLocation>
        <location evidence="1">Nucleus</location>
    </subcellularLocation>
</comment>
<evidence type="ECO:0000313" key="4">
    <source>
        <dbReference type="EMBL" id="GAT57276.1"/>
    </source>
</evidence>
<dbReference type="InterPro" id="IPR050613">
    <property type="entry name" value="Sec_Metabolite_Reg"/>
</dbReference>
<proteinExistence type="predicted"/>
<dbReference type="Proteomes" id="UP000815677">
    <property type="component" value="Unassembled WGS sequence"/>
</dbReference>
<dbReference type="EMBL" id="DF849427">
    <property type="protein sequence ID" value="GAT57276.1"/>
    <property type="molecule type" value="Genomic_DNA"/>
</dbReference>
<sequence>MTTDENKPKKKRLVPGKRKDVCAECYRCKLRCNKQIPCESCVLRGCADLCPEGTLVSIGRGKRSVTADVPALTAFVSRMTDRIFELERAIEEHGASRHVLLSQRAQDRTQVANAIDAISDKLGALSMNADGNSVYFGVTGGPEALLSIEGSARYNSSSGWKSFSSPTQAVTLEHLRASLPLRARADMLCGFYFQHGAFAAIVMTQNEVVELFDLVYAYSHATTSKSVSSPAATNHHFACAFFLLTLGALVDFDQPPYPPEADFYFERGCDAMPTTSRADAGGGFLYSHPSVAFIQALALLATIHVQGGKQFSVETGWALICMADSAAKLLGLHRGSTYAKMEAKKAYHLKSLWWEVYGLEIILSLTLGRPPNTQSQDITVLPPEDSDEEGHPFRSTRFTVFHHGYFPGRWGFTTEVIAPTLEAFIMARTGKPNYAEILETARDPNVLQIFCDAPS</sequence>
<dbReference type="PANTHER" id="PTHR31001:SF56">
    <property type="entry name" value="ZN(2)-C6 FUNGAL-TYPE DOMAIN-CONTAINING PROTEIN"/>
    <property type="match status" value="1"/>
</dbReference>
<accession>A0ABQ0M1N3</accession>
<dbReference type="PANTHER" id="PTHR31001">
    <property type="entry name" value="UNCHARACTERIZED TRANSCRIPTIONAL REGULATORY PROTEIN"/>
    <property type="match status" value="1"/>
</dbReference>
<gene>
    <name evidence="4" type="ORF">MCHLO_13830</name>
</gene>
<keyword evidence="5" id="KW-1185">Reference proteome</keyword>
<feature type="domain" description="Xylanolytic transcriptional activator regulatory" evidence="3">
    <location>
        <begin position="316"/>
        <end position="389"/>
    </location>
</feature>
<reference evidence="4" key="1">
    <citation type="submission" date="2014-09" db="EMBL/GenBank/DDBJ databases">
        <title>Genome sequence of the luminous mushroom Mycena chlorophos for searching fungal bioluminescence genes.</title>
        <authorList>
            <person name="Tanaka Y."/>
            <person name="Kasuga D."/>
            <person name="Oba Y."/>
            <person name="Hase S."/>
            <person name="Sato K."/>
            <person name="Oba Y."/>
            <person name="Sakakibara Y."/>
        </authorList>
    </citation>
    <scope>NUCLEOTIDE SEQUENCE</scope>
</reference>
<dbReference type="Pfam" id="PF04082">
    <property type="entry name" value="Fungal_trans"/>
    <property type="match status" value="1"/>
</dbReference>
<evidence type="ECO:0000259" key="3">
    <source>
        <dbReference type="SMART" id="SM00906"/>
    </source>
</evidence>
<keyword evidence="2" id="KW-0539">Nucleus</keyword>
<organism evidence="4 5">
    <name type="scientific">Mycena chlorophos</name>
    <name type="common">Agaric fungus</name>
    <name type="synonym">Agaricus chlorophos</name>
    <dbReference type="NCBI Taxonomy" id="658473"/>
    <lineage>
        <taxon>Eukaryota</taxon>
        <taxon>Fungi</taxon>
        <taxon>Dikarya</taxon>
        <taxon>Basidiomycota</taxon>
        <taxon>Agaricomycotina</taxon>
        <taxon>Agaricomycetes</taxon>
        <taxon>Agaricomycetidae</taxon>
        <taxon>Agaricales</taxon>
        <taxon>Marasmiineae</taxon>
        <taxon>Mycenaceae</taxon>
        <taxon>Mycena</taxon>
    </lineage>
</organism>
<evidence type="ECO:0000313" key="5">
    <source>
        <dbReference type="Proteomes" id="UP000815677"/>
    </source>
</evidence>
<evidence type="ECO:0000256" key="2">
    <source>
        <dbReference type="ARBA" id="ARBA00023242"/>
    </source>
</evidence>
<dbReference type="CDD" id="cd12148">
    <property type="entry name" value="fungal_TF_MHR"/>
    <property type="match status" value="1"/>
</dbReference>